<dbReference type="EMBL" id="SLXK01000038">
    <property type="protein sequence ID" value="TCP21939.1"/>
    <property type="molecule type" value="Genomic_DNA"/>
</dbReference>
<evidence type="ECO:0000313" key="2">
    <source>
        <dbReference type="Proteomes" id="UP000295416"/>
    </source>
</evidence>
<dbReference type="OrthoDB" id="2943866at2"/>
<sequence>MTLAIYYNANVLETALDNAGVFNGENQGFLWNSHFKQNNGMNLTGFFNPSFGNVSIVRDNDGLDATINDMDIGSGFIGQSL</sequence>
<protein>
    <submittedName>
        <fullName evidence="1">Uncharacterized protein</fullName>
    </submittedName>
</protein>
<organism evidence="1 2">
    <name type="scientific">Scopulibacillus darangshiensis</name>
    <dbReference type="NCBI Taxonomy" id="442528"/>
    <lineage>
        <taxon>Bacteria</taxon>
        <taxon>Bacillati</taxon>
        <taxon>Bacillota</taxon>
        <taxon>Bacilli</taxon>
        <taxon>Bacillales</taxon>
        <taxon>Sporolactobacillaceae</taxon>
        <taxon>Scopulibacillus</taxon>
    </lineage>
</organism>
<evidence type="ECO:0000313" key="1">
    <source>
        <dbReference type="EMBL" id="TCP21939.1"/>
    </source>
</evidence>
<gene>
    <name evidence="1" type="ORF">EV207_13826</name>
</gene>
<dbReference type="AlphaFoldDB" id="A0A4R2NK35"/>
<comment type="caution">
    <text evidence="1">The sequence shown here is derived from an EMBL/GenBank/DDBJ whole genome shotgun (WGS) entry which is preliminary data.</text>
</comment>
<proteinExistence type="predicted"/>
<reference evidence="1 2" key="1">
    <citation type="submission" date="2019-03" db="EMBL/GenBank/DDBJ databases">
        <title>Genomic Encyclopedia of Type Strains, Phase IV (KMG-IV): sequencing the most valuable type-strain genomes for metagenomic binning, comparative biology and taxonomic classification.</title>
        <authorList>
            <person name="Goeker M."/>
        </authorList>
    </citation>
    <scope>NUCLEOTIDE SEQUENCE [LARGE SCALE GENOMIC DNA]</scope>
    <source>
        <strain evidence="1 2">DSM 19377</strain>
    </source>
</reference>
<dbReference type="Proteomes" id="UP000295416">
    <property type="component" value="Unassembled WGS sequence"/>
</dbReference>
<accession>A0A4R2NK35</accession>
<name>A0A4R2NK35_9BACL</name>
<keyword evidence="2" id="KW-1185">Reference proteome</keyword>
<dbReference type="RefSeq" id="WP_132747635.1">
    <property type="nucleotide sequence ID" value="NZ_SLXK01000038.1"/>
</dbReference>